<accession>A0ABT7WEY1</accession>
<feature type="transmembrane region" description="Helical" evidence="6">
    <location>
        <begin position="39"/>
        <end position="58"/>
    </location>
</feature>
<comment type="caution">
    <text evidence="7">The sequence shown here is derived from an EMBL/GenBank/DDBJ whole genome shotgun (WGS) entry which is preliminary data.</text>
</comment>
<dbReference type="Pfam" id="PF04241">
    <property type="entry name" value="DUF423"/>
    <property type="match status" value="1"/>
</dbReference>
<keyword evidence="3 6" id="KW-0812">Transmembrane</keyword>
<reference evidence="7" key="1">
    <citation type="submission" date="2023-06" db="EMBL/GenBank/DDBJ databases">
        <title>Robiginitalea aurantiacus sp. nov. and Algoriphagus sediminis sp. nov., isolated from coastal sediment.</title>
        <authorList>
            <person name="Zhou Z.Y."/>
            <person name="An J."/>
            <person name="Jia Y.W."/>
            <person name="Du Z.J."/>
        </authorList>
    </citation>
    <scope>NUCLEOTIDE SEQUENCE</scope>
    <source>
        <strain evidence="7">M39</strain>
    </source>
</reference>
<feature type="transmembrane region" description="Helical" evidence="6">
    <location>
        <begin position="100"/>
        <end position="124"/>
    </location>
</feature>
<evidence type="ECO:0000256" key="2">
    <source>
        <dbReference type="ARBA" id="ARBA00009694"/>
    </source>
</evidence>
<dbReference type="EMBL" id="JAUDUY010000003">
    <property type="protein sequence ID" value="MDM9631374.1"/>
    <property type="molecule type" value="Genomic_DNA"/>
</dbReference>
<feature type="transmembrane region" description="Helical" evidence="6">
    <location>
        <begin position="70"/>
        <end position="88"/>
    </location>
</feature>
<sequence length="128" mass="13678">MNKTILGTGALFGLLAVIFGALGAHGLKNLLPESSLGSFQTGVAYQMYHALFLLVLGTMNQLEEKAKKSVFYLIAGGVLCFSFSIYALSTGPLLGLDFSAIGWITPVGGILLIAGWTLFIYRVFRGLN</sequence>
<evidence type="ECO:0000256" key="3">
    <source>
        <dbReference type="ARBA" id="ARBA00022692"/>
    </source>
</evidence>
<organism evidence="7 8">
    <name type="scientific">Robiginitalea aurantiaca</name>
    <dbReference type="NCBI Taxonomy" id="3056915"/>
    <lineage>
        <taxon>Bacteria</taxon>
        <taxon>Pseudomonadati</taxon>
        <taxon>Bacteroidota</taxon>
        <taxon>Flavobacteriia</taxon>
        <taxon>Flavobacteriales</taxon>
        <taxon>Flavobacteriaceae</taxon>
        <taxon>Robiginitalea</taxon>
    </lineage>
</organism>
<keyword evidence="5 6" id="KW-0472">Membrane</keyword>
<dbReference type="Proteomes" id="UP001174839">
    <property type="component" value="Unassembled WGS sequence"/>
</dbReference>
<comment type="similarity">
    <text evidence="2">Belongs to the UPF0382 family.</text>
</comment>
<dbReference type="PANTHER" id="PTHR43461">
    <property type="entry name" value="TRANSMEMBRANE PROTEIN 256"/>
    <property type="match status" value="1"/>
</dbReference>
<evidence type="ECO:0000313" key="7">
    <source>
        <dbReference type="EMBL" id="MDM9631374.1"/>
    </source>
</evidence>
<gene>
    <name evidence="7" type="ORF">QU605_07825</name>
</gene>
<dbReference type="PANTHER" id="PTHR43461:SF1">
    <property type="entry name" value="TRANSMEMBRANE PROTEIN 256"/>
    <property type="match status" value="1"/>
</dbReference>
<evidence type="ECO:0000256" key="1">
    <source>
        <dbReference type="ARBA" id="ARBA00004141"/>
    </source>
</evidence>
<name>A0ABT7WEY1_9FLAO</name>
<evidence type="ECO:0000256" key="4">
    <source>
        <dbReference type="ARBA" id="ARBA00022989"/>
    </source>
</evidence>
<evidence type="ECO:0000313" key="8">
    <source>
        <dbReference type="Proteomes" id="UP001174839"/>
    </source>
</evidence>
<keyword evidence="8" id="KW-1185">Reference proteome</keyword>
<evidence type="ECO:0000256" key="6">
    <source>
        <dbReference type="SAM" id="Phobius"/>
    </source>
</evidence>
<proteinExistence type="inferred from homology"/>
<dbReference type="InterPro" id="IPR006696">
    <property type="entry name" value="DUF423"/>
</dbReference>
<evidence type="ECO:0000256" key="5">
    <source>
        <dbReference type="ARBA" id="ARBA00023136"/>
    </source>
</evidence>
<keyword evidence="4 6" id="KW-1133">Transmembrane helix</keyword>
<protein>
    <submittedName>
        <fullName evidence="7">DUF423 domain-containing protein</fullName>
    </submittedName>
</protein>
<dbReference type="RefSeq" id="WP_289724731.1">
    <property type="nucleotide sequence ID" value="NZ_JAUDUY010000003.1"/>
</dbReference>
<comment type="subcellular location">
    <subcellularLocation>
        <location evidence="1">Membrane</location>
        <topology evidence="1">Multi-pass membrane protein</topology>
    </subcellularLocation>
</comment>